<dbReference type="EMBL" id="CP046883">
    <property type="protein sequence ID" value="QNH96459.1"/>
    <property type="molecule type" value="Genomic_DNA"/>
</dbReference>
<dbReference type="NCBIfam" id="NF010141">
    <property type="entry name" value="PRK13616.1"/>
    <property type="match status" value="1"/>
</dbReference>
<protein>
    <recommendedName>
        <fullName evidence="6">Lipoprotein LpqB</fullName>
    </recommendedName>
</protein>
<dbReference type="InterPro" id="IPR018910">
    <property type="entry name" value="LpqB_C"/>
</dbReference>
<dbReference type="KEGG" id="cans:GP473_07145"/>
<dbReference type="RefSeq" id="WP_186276772.1">
    <property type="nucleotide sequence ID" value="NZ_CP046883.1"/>
</dbReference>
<dbReference type="Proteomes" id="UP000515275">
    <property type="component" value="Chromosome"/>
</dbReference>
<reference evidence="8 9" key="1">
    <citation type="submission" date="2019-12" db="EMBL/GenBank/DDBJ databases">
        <title>Corynebacterium sp. nov., isolated from feces of the Anser Albifrons in China.</title>
        <authorList>
            <person name="Liu Q."/>
        </authorList>
    </citation>
    <scope>NUCLEOTIDE SEQUENCE [LARGE SCALE GENOMIC DNA]</scope>
    <source>
        <strain evidence="8 9">23H37-10</strain>
    </source>
</reference>
<evidence type="ECO:0000256" key="6">
    <source>
        <dbReference type="HAMAP-Rule" id="MF_01373"/>
    </source>
</evidence>
<evidence type="ECO:0000313" key="9">
    <source>
        <dbReference type="Proteomes" id="UP000515275"/>
    </source>
</evidence>
<dbReference type="AlphaFoldDB" id="A0A7G7YPN9"/>
<organism evidence="8 9">
    <name type="scientific">Corynebacterium anserum</name>
    <dbReference type="NCBI Taxonomy" id="2684406"/>
    <lineage>
        <taxon>Bacteria</taxon>
        <taxon>Bacillati</taxon>
        <taxon>Actinomycetota</taxon>
        <taxon>Actinomycetes</taxon>
        <taxon>Mycobacteriales</taxon>
        <taxon>Corynebacteriaceae</taxon>
        <taxon>Corynebacterium</taxon>
    </lineage>
</organism>
<keyword evidence="3 6" id="KW-0472">Membrane</keyword>
<dbReference type="SUPFAM" id="SSF82171">
    <property type="entry name" value="DPP6 N-terminal domain-like"/>
    <property type="match status" value="1"/>
</dbReference>
<evidence type="ECO:0000313" key="8">
    <source>
        <dbReference type="EMBL" id="QNH96459.1"/>
    </source>
</evidence>
<proteinExistence type="inferred from homology"/>
<dbReference type="InterPro" id="IPR023959">
    <property type="entry name" value="LpqB"/>
</dbReference>
<dbReference type="HAMAP" id="MF_01373">
    <property type="entry name" value="LpqB_lipoprot"/>
    <property type="match status" value="1"/>
</dbReference>
<dbReference type="Pfam" id="PF10647">
    <property type="entry name" value="Gmad1"/>
    <property type="match status" value="1"/>
</dbReference>
<dbReference type="Pfam" id="PF25976">
    <property type="entry name" value="LpqB_N"/>
    <property type="match status" value="1"/>
</dbReference>
<keyword evidence="4 6" id="KW-0564">Palmitate</keyword>
<gene>
    <name evidence="6 8" type="primary">lpqB</name>
    <name evidence="8" type="ORF">GP473_07145</name>
</gene>
<sequence>MSQRARYAHIKTSVASLGVLVMLTGCTTLPGSTAPEVVSSYASSPSLEEVAEPTPGNPADLMLRDFFSASAHPLVNHEAARRFLTPEAAQNWKTGKDIFILDRIDIASNGSASANKVTYAVRGNLIGSMGVGGVYHPMFTGYETTYDMVKVNGEWRIANLPDAVVVDRSDFTSAYQPHPIYYLGPQGQHLVADRRWVYTRQQSLSSSLISLLTAGPQENLQRGVRTLIPHDATVQTRSLDDGGVSVDFTGMTGLNQQERDLVAAQVVWTLASSDVRGPYVITADGSPLSEQNGREWQVEDVSKLDPQADIAMPLRAVLDGQIVDISENQPTPMSGWVNGQYNESVAVSPQGSVFAVVTGRGDSERKLLVGAEQEQPQTVVTADSLTRPTWGSDADTIYTVVDGKQVVRLVRRELGAIERSNVDMGVLRRVDGKSTRISMFRIFRDGVHAVMLINGRVYTTVLENDDDGGKRLGALTQVGNQLGDTAISVDWQPDGSLLVGTRSSDAPLWQVAADGSISTQLPSRNLSAPVVAVAATSTVVYATDARALMQLNNMESDRRFWREVPALQGQRAVAVLAN</sequence>
<evidence type="ECO:0000259" key="7">
    <source>
        <dbReference type="SMART" id="SM00909"/>
    </source>
</evidence>
<dbReference type="SMART" id="SM00909">
    <property type="entry name" value="Germane"/>
    <property type="match status" value="1"/>
</dbReference>
<keyword evidence="2 6" id="KW-0732">Signal</keyword>
<evidence type="ECO:0000256" key="4">
    <source>
        <dbReference type="ARBA" id="ARBA00023139"/>
    </source>
</evidence>
<evidence type="ECO:0000256" key="1">
    <source>
        <dbReference type="ARBA" id="ARBA00022475"/>
    </source>
</evidence>
<name>A0A7G7YPN9_9CORY</name>
<dbReference type="Pfam" id="PF10646">
    <property type="entry name" value="Germane"/>
    <property type="match status" value="1"/>
</dbReference>
<dbReference type="PROSITE" id="PS51257">
    <property type="entry name" value="PROKAR_LIPOPROTEIN"/>
    <property type="match status" value="1"/>
</dbReference>
<dbReference type="InterPro" id="IPR019606">
    <property type="entry name" value="GerMN"/>
</dbReference>
<keyword evidence="5 6" id="KW-0449">Lipoprotein</keyword>
<comment type="similarity">
    <text evidence="6">Belongs to the LpqB lipoprotein family.</text>
</comment>
<comment type="subcellular location">
    <subcellularLocation>
        <location evidence="6">Cell membrane</location>
        <topology evidence="6">Lipid-anchor</topology>
    </subcellularLocation>
</comment>
<evidence type="ECO:0000256" key="5">
    <source>
        <dbReference type="ARBA" id="ARBA00023288"/>
    </source>
</evidence>
<keyword evidence="1 6" id="KW-1003">Cell membrane</keyword>
<evidence type="ECO:0000256" key="3">
    <source>
        <dbReference type="ARBA" id="ARBA00023136"/>
    </source>
</evidence>
<dbReference type="GO" id="GO:0005886">
    <property type="term" value="C:plasma membrane"/>
    <property type="evidence" value="ECO:0007669"/>
    <property type="project" value="UniProtKB-SubCell"/>
</dbReference>
<accession>A0A7G7YPN9</accession>
<dbReference type="InterPro" id="IPR059026">
    <property type="entry name" value="LpqB_N"/>
</dbReference>
<keyword evidence="9" id="KW-1185">Reference proteome</keyword>
<evidence type="ECO:0000256" key="2">
    <source>
        <dbReference type="ARBA" id="ARBA00022729"/>
    </source>
</evidence>
<feature type="domain" description="GerMN" evidence="7">
    <location>
        <begin position="205"/>
        <end position="292"/>
    </location>
</feature>